<accession>A0A098TNX7</accession>
<dbReference type="PANTHER" id="PTHR30466">
    <property type="entry name" value="FLAVIN REDUCTASE"/>
    <property type="match status" value="1"/>
</dbReference>
<organism evidence="3 4">
    <name type="scientific">Neosynechococcus sphagnicola sy1</name>
    <dbReference type="NCBI Taxonomy" id="1497020"/>
    <lineage>
        <taxon>Bacteria</taxon>
        <taxon>Bacillati</taxon>
        <taxon>Cyanobacteriota</taxon>
        <taxon>Cyanophyceae</taxon>
        <taxon>Neosynechococcales</taxon>
        <taxon>Neosynechococcaceae</taxon>
        <taxon>Neosynechococcus</taxon>
    </lineage>
</organism>
<dbReference type="InterPro" id="IPR012349">
    <property type="entry name" value="Split_barrel_FMN-bd"/>
</dbReference>
<sequence>MTLFPVQFFNLTDHEIYVITAAHNGHMSGQVATWVMLTTLVTDQMRVTASLSPLNATCELIHQSRCFVVNLLAEGQHQWLPHFGLQSSREINKFAGITPQLTDTGIPILPGTCGWALCHIGHQVDLGDRILYIADVIAQELSPDRTPLRKNAAFAALPADVMQALATKRVADAHRDRQLMKPLS</sequence>
<evidence type="ECO:0000313" key="4">
    <source>
        <dbReference type="Proteomes" id="UP000030170"/>
    </source>
</evidence>
<keyword evidence="4" id="KW-1185">Reference proteome</keyword>
<dbReference type="OrthoDB" id="9794638at2"/>
<name>A0A098TNX7_9CYAN</name>
<dbReference type="GO" id="GO:0010181">
    <property type="term" value="F:FMN binding"/>
    <property type="evidence" value="ECO:0007669"/>
    <property type="project" value="InterPro"/>
</dbReference>
<proteinExistence type="predicted"/>
<dbReference type="InterPro" id="IPR050268">
    <property type="entry name" value="NADH-dep_flavin_reductase"/>
</dbReference>
<dbReference type="SMART" id="SM00903">
    <property type="entry name" value="Flavin_Reduct"/>
    <property type="match status" value="1"/>
</dbReference>
<dbReference type="Pfam" id="PF01613">
    <property type="entry name" value="Flavin_Reduct"/>
    <property type="match status" value="1"/>
</dbReference>
<comment type="caution">
    <text evidence="3">The sequence shown here is derived from an EMBL/GenBank/DDBJ whole genome shotgun (WGS) entry which is preliminary data.</text>
</comment>
<dbReference type="Proteomes" id="UP000030170">
    <property type="component" value="Unassembled WGS sequence"/>
</dbReference>
<dbReference type="GO" id="GO:0042602">
    <property type="term" value="F:riboflavin reductase (NADPH) activity"/>
    <property type="evidence" value="ECO:0007669"/>
    <property type="project" value="TreeGrafter"/>
</dbReference>
<evidence type="ECO:0000259" key="2">
    <source>
        <dbReference type="SMART" id="SM00903"/>
    </source>
</evidence>
<dbReference type="AlphaFoldDB" id="A0A098TNX7"/>
<protein>
    <recommendedName>
        <fullName evidence="2">Flavin reductase like domain-containing protein</fullName>
    </recommendedName>
</protein>
<dbReference type="RefSeq" id="WP_036530261.1">
    <property type="nucleotide sequence ID" value="NZ_JJML01000001.1"/>
</dbReference>
<dbReference type="STRING" id="1497020.DO97_00600"/>
<evidence type="ECO:0000313" key="3">
    <source>
        <dbReference type="EMBL" id="KGF74045.1"/>
    </source>
</evidence>
<gene>
    <name evidence="3" type="ORF">DO97_00600</name>
</gene>
<reference evidence="3 4" key="1">
    <citation type="journal article" date="2014" name="Mol. Ecol.">
        <title>Evolution of Synechococcus.</title>
        <authorList>
            <person name="Dvorak P."/>
            <person name="Casamatta D."/>
            <person name="Hasler P."/>
            <person name="Poulickova A."/>
            <person name="Ondrej V."/>
            <person name="Sanges R."/>
        </authorList>
    </citation>
    <scope>NUCLEOTIDE SEQUENCE [LARGE SCALE GENOMIC DNA]</scope>
    <source>
        <strain evidence="3 4">CAUP A 1101</strain>
    </source>
</reference>
<dbReference type="SUPFAM" id="SSF50475">
    <property type="entry name" value="FMN-binding split barrel"/>
    <property type="match status" value="1"/>
</dbReference>
<dbReference type="InterPro" id="IPR002563">
    <property type="entry name" value="Flavin_Rdtase-like_dom"/>
</dbReference>
<keyword evidence="1" id="KW-0560">Oxidoreductase</keyword>
<feature type="domain" description="Flavin reductase like" evidence="2">
    <location>
        <begin position="9"/>
        <end position="156"/>
    </location>
</feature>
<dbReference type="EMBL" id="JJML01000001">
    <property type="protein sequence ID" value="KGF74045.1"/>
    <property type="molecule type" value="Genomic_DNA"/>
</dbReference>
<evidence type="ECO:0000256" key="1">
    <source>
        <dbReference type="ARBA" id="ARBA00023002"/>
    </source>
</evidence>
<dbReference type="PANTHER" id="PTHR30466:SF1">
    <property type="entry name" value="FMN REDUCTASE (NADH) RUTF"/>
    <property type="match status" value="1"/>
</dbReference>
<dbReference type="Gene3D" id="2.30.110.10">
    <property type="entry name" value="Electron Transport, Fmn-binding Protein, Chain A"/>
    <property type="match status" value="1"/>
</dbReference>